<comment type="caution">
    <text evidence="2">The sequence shown here is derived from an EMBL/GenBank/DDBJ whole genome shotgun (WGS) entry which is preliminary data.</text>
</comment>
<reference evidence="2" key="1">
    <citation type="submission" date="2021-02" db="EMBL/GenBank/DDBJ databases">
        <title>First Annotated Genome of the Yellow-green Alga Tribonema minus.</title>
        <authorList>
            <person name="Mahan K.M."/>
        </authorList>
    </citation>
    <scope>NUCLEOTIDE SEQUENCE</scope>
    <source>
        <strain evidence="2">UTEX B ZZ1240</strain>
    </source>
</reference>
<gene>
    <name evidence="2" type="ORF">JKP88DRAFT_221417</name>
</gene>
<dbReference type="Proteomes" id="UP000664859">
    <property type="component" value="Unassembled WGS sequence"/>
</dbReference>
<name>A0A835YYD4_9STRA</name>
<proteinExistence type="predicted"/>
<organism evidence="2 3">
    <name type="scientific">Tribonema minus</name>
    <dbReference type="NCBI Taxonomy" id="303371"/>
    <lineage>
        <taxon>Eukaryota</taxon>
        <taxon>Sar</taxon>
        <taxon>Stramenopiles</taxon>
        <taxon>Ochrophyta</taxon>
        <taxon>PX clade</taxon>
        <taxon>Xanthophyceae</taxon>
        <taxon>Tribonematales</taxon>
        <taxon>Tribonemataceae</taxon>
        <taxon>Tribonema</taxon>
    </lineage>
</organism>
<evidence type="ECO:0000256" key="1">
    <source>
        <dbReference type="SAM" id="MobiDB-lite"/>
    </source>
</evidence>
<keyword evidence="3" id="KW-1185">Reference proteome</keyword>
<evidence type="ECO:0000313" key="2">
    <source>
        <dbReference type="EMBL" id="KAG5182317.1"/>
    </source>
</evidence>
<evidence type="ECO:0000313" key="3">
    <source>
        <dbReference type="Proteomes" id="UP000664859"/>
    </source>
</evidence>
<dbReference type="EMBL" id="JAFCMP010000257">
    <property type="protein sequence ID" value="KAG5182317.1"/>
    <property type="molecule type" value="Genomic_DNA"/>
</dbReference>
<feature type="region of interest" description="Disordered" evidence="1">
    <location>
        <begin position="1"/>
        <end position="48"/>
    </location>
</feature>
<accession>A0A835YYD4</accession>
<protein>
    <submittedName>
        <fullName evidence="2">Uncharacterized protein</fullName>
    </submittedName>
</protein>
<dbReference type="AlphaFoldDB" id="A0A835YYD4"/>
<feature type="compositionally biased region" description="Basic residues" evidence="1">
    <location>
        <begin position="11"/>
        <end position="20"/>
    </location>
</feature>
<sequence>MRECRSSFRTTRSRKGHQYRPRPPQRTPLYGSSAHASAPHLPPLGPPQEQRWGALLGPPWTLCADALPLFAASAAVSQRRFRSRYCEYCRKQRHPLFRSLLASWPPARTSTSSCLRSPERKRARRRCFCFPVCCCTSYSKRRQTGCLGERAAWHCSRRSRRQ</sequence>